<dbReference type="InterPro" id="IPR000172">
    <property type="entry name" value="GMC_OxRdtase_N"/>
</dbReference>
<dbReference type="AlphaFoldDB" id="A0A034VT63"/>
<feature type="domain" description="Glucose-methanol-choline oxidoreductase N-terminal" evidence="8">
    <location>
        <begin position="348"/>
        <end position="362"/>
    </location>
</feature>
<keyword evidence="4 5" id="KW-0274">FAD</keyword>
<dbReference type="SUPFAM" id="SSF54373">
    <property type="entry name" value="FAD-linked reductases, C-terminal domain"/>
    <property type="match status" value="1"/>
</dbReference>
<dbReference type="PROSITE" id="PS00623">
    <property type="entry name" value="GMC_OXRED_1"/>
    <property type="match status" value="1"/>
</dbReference>
<dbReference type="InterPro" id="IPR012132">
    <property type="entry name" value="GMC_OxRdtase"/>
</dbReference>
<dbReference type="EMBL" id="GAKP01014254">
    <property type="protein sequence ID" value="JAC44698.1"/>
    <property type="molecule type" value="Transcribed_RNA"/>
</dbReference>
<dbReference type="Gene3D" id="3.50.50.60">
    <property type="entry name" value="FAD/NAD(P)-binding domain"/>
    <property type="match status" value="1"/>
</dbReference>
<evidence type="ECO:0000259" key="8">
    <source>
        <dbReference type="PROSITE" id="PS00624"/>
    </source>
</evidence>
<dbReference type="GO" id="GO:0050660">
    <property type="term" value="F:flavin adenine dinucleotide binding"/>
    <property type="evidence" value="ECO:0007669"/>
    <property type="project" value="InterPro"/>
</dbReference>
<evidence type="ECO:0000256" key="4">
    <source>
        <dbReference type="ARBA" id="ARBA00022827"/>
    </source>
</evidence>
<evidence type="ECO:0000256" key="3">
    <source>
        <dbReference type="ARBA" id="ARBA00022630"/>
    </source>
</evidence>
<dbReference type="PIRSF" id="PIRSF000137">
    <property type="entry name" value="Alcohol_oxidase"/>
    <property type="match status" value="1"/>
</dbReference>
<dbReference type="Pfam" id="PF00732">
    <property type="entry name" value="GMC_oxred_N"/>
    <property type="match status" value="1"/>
</dbReference>
<accession>A0A034VT63</accession>
<sequence length="662" mass="74399">ASLTNQLLRQAQRKQFTRRTNIIPDSLHIKYRFYIKGVTMSNLLGNQCAAQSVGTFNNLVNTLIQALLVAQCEISSPELWPKDYAVHALEHGLDTYDFVVVGAGSAGSVMASRLSENPNWKVLVLEAGGDPPQESEVPNLSLALQHTNYTWNYLTEYSDNACWGFVDRRCYLPRGKMIGGTGAINNMLYVRGNRRDYDRWAKAGNEGWGWDDVLPYFERSVRKVGSDKHPQGYVTVNTFPVTDPELEQMIYAGSAELGIPRVHVFTEGSETGYSNIPGNTRNGRRTSTGKGHLAQVANRPNLQVIKNAYVTKLNFDKTGKNVHSVSFILQDKYKLKVDVSKELVLSAGAIDSPKLLMLSGVGPAKHLADLNIPLIHDLPIGDNLQDHVHILTFFKLNENKSSAWTKEDSLNSTFNYLIYRKGPLSAQGSASLTGFVNTLKNSPYPDISVHHYFYRRGNFAELQLFLNGPDFNDVFKNTLLKALETADILIVLNILSHPKSKGQIRLRSTDYKDTPKLTPNYFSEPEDMNTLLRAMRYQEQLLKTSAYRAMNATLLLPPLDECDTHEPQSDDYWRCYMKYFSSTTYHVCGTVKMAPEADETSCVNPRLLLDGCGNLRVADASIIPQIPSANINAATIMIAEKAVDFIREDWLEEDSVEEHFWY</sequence>
<name>A0A034VT63_BACDO</name>
<evidence type="ECO:0000313" key="9">
    <source>
        <dbReference type="EMBL" id="JAC44698.1"/>
    </source>
</evidence>
<reference evidence="9" key="1">
    <citation type="journal article" date="2014" name="BMC Genomics">
        <title>Characterizing the developmental transcriptome of the oriental fruit fly, Bactrocera dorsalis (Diptera: Tephritidae) through comparative genomic analysis with Drosophila melanogaster utilizing modENCODE datasets.</title>
        <authorList>
            <person name="Geib S.M."/>
            <person name="Calla B."/>
            <person name="Hall B."/>
            <person name="Hou S."/>
            <person name="Manoukis N.C."/>
        </authorList>
    </citation>
    <scope>NUCLEOTIDE SEQUENCE</scope>
    <source>
        <strain evidence="9">Punador</strain>
    </source>
</reference>
<dbReference type="PROSITE" id="PS00624">
    <property type="entry name" value="GMC_OXRED_2"/>
    <property type="match status" value="1"/>
</dbReference>
<feature type="binding site" evidence="5">
    <location>
        <position position="310"/>
    </location>
    <ligand>
        <name>FAD</name>
        <dbReference type="ChEBI" id="CHEBI:57692"/>
    </ligand>
</feature>
<dbReference type="GO" id="GO:0016614">
    <property type="term" value="F:oxidoreductase activity, acting on CH-OH group of donors"/>
    <property type="evidence" value="ECO:0007669"/>
    <property type="project" value="InterPro"/>
</dbReference>
<feature type="domain" description="Glucose-methanol-choline oxidoreductase N-terminal" evidence="7">
    <location>
        <begin position="175"/>
        <end position="198"/>
    </location>
</feature>
<evidence type="ECO:0000259" key="7">
    <source>
        <dbReference type="PROSITE" id="PS00623"/>
    </source>
</evidence>
<comment type="cofactor">
    <cofactor evidence="1 5">
        <name>FAD</name>
        <dbReference type="ChEBI" id="CHEBI:57692"/>
    </cofactor>
</comment>
<evidence type="ECO:0000256" key="2">
    <source>
        <dbReference type="ARBA" id="ARBA00010790"/>
    </source>
</evidence>
<dbReference type="Pfam" id="PF05199">
    <property type="entry name" value="GMC_oxred_C"/>
    <property type="match status" value="1"/>
</dbReference>
<evidence type="ECO:0000256" key="5">
    <source>
        <dbReference type="PIRSR" id="PIRSR000137-2"/>
    </source>
</evidence>
<gene>
    <name evidence="9" type="primary">DHGL</name>
</gene>
<proteinExistence type="inferred from homology"/>
<keyword evidence="3 6" id="KW-0285">Flavoprotein</keyword>
<dbReference type="InterPro" id="IPR036188">
    <property type="entry name" value="FAD/NAD-bd_sf"/>
</dbReference>
<organism evidence="9">
    <name type="scientific">Bactrocera dorsalis</name>
    <name type="common">Oriental fruit fly</name>
    <name type="synonym">Dacus dorsalis</name>
    <dbReference type="NCBI Taxonomy" id="27457"/>
    <lineage>
        <taxon>Eukaryota</taxon>
        <taxon>Metazoa</taxon>
        <taxon>Ecdysozoa</taxon>
        <taxon>Arthropoda</taxon>
        <taxon>Hexapoda</taxon>
        <taxon>Insecta</taxon>
        <taxon>Pterygota</taxon>
        <taxon>Neoptera</taxon>
        <taxon>Endopterygota</taxon>
        <taxon>Diptera</taxon>
        <taxon>Brachycera</taxon>
        <taxon>Muscomorpha</taxon>
        <taxon>Tephritoidea</taxon>
        <taxon>Tephritidae</taxon>
        <taxon>Bactrocera</taxon>
        <taxon>Bactrocera</taxon>
    </lineage>
</organism>
<feature type="non-terminal residue" evidence="9">
    <location>
        <position position="1"/>
    </location>
</feature>
<dbReference type="PANTHER" id="PTHR11552">
    <property type="entry name" value="GLUCOSE-METHANOL-CHOLINE GMC OXIDOREDUCTASE"/>
    <property type="match status" value="1"/>
</dbReference>
<feature type="binding site" evidence="5">
    <location>
        <position position="181"/>
    </location>
    <ligand>
        <name>FAD</name>
        <dbReference type="ChEBI" id="CHEBI:57692"/>
    </ligand>
</feature>
<evidence type="ECO:0000256" key="1">
    <source>
        <dbReference type="ARBA" id="ARBA00001974"/>
    </source>
</evidence>
<dbReference type="SUPFAM" id="SSF51905">
    <property type="entry name" value="FAD/NAD(P)-binding domain"/>
    <property type="match status" value="1"/>
</dbReference>
<evidence type="ECO:0000256" key="6">
    <source>
        <dbReference type="RuleBase" id="RU003968"/>
    </source>
</evidence>
<protein>
    <submittedName>
        <fullName evidence="9">Glucose dehydrogenase (Acceptor)</fullName>
    </submittedName>
</protein>
<comment type="similarity">
    <text evidence="2 6">Belongs to the GMC oxidoreductase family.</text>
</comment>
<dbReference type="PANTHER" id="PTHR11552:SF147">
    <property type="entry name" value="CHOLINE DEHYDROGENASE, MITOCHONDRIAL"/>
    <property type="match status" value="1"/>
</dbReference>
<dbReference type="OrthoDB" id="269227at2759"/>
<dbReference type="InterPro" id="IPR007867">
    <property type="entry name" value="GMC_OxRtase_C"/>
</dbReference>
<dbReference type="Gene3D" id="3.30.560.10">
    <property type="entry name" value="Glucose Oxidase, domain 3"/>
    <property type="match status" value="1"/>
</dbReference>